<organism evidence="2 5">
    <name type="scientific">Bacillus subtilis</name>
    <dbReference type="NCBI Taxonomy" id="1423"/>
    <lineage>
        <taxon>Bacteria</taxon>
        <taxon>Bacillati</taxon>
        <taxon>Bacillota</taxon>
        <taxon>Bacilli</taxon>
        <taxon>Bacillales</taxon>
        <taxon>Bacillaceae</taxon>
        <taxon>Bacillus</taxon>
    </lineage>
</organism>
<dbReference type="Proteomes" id="UP000032247">
    <property type="component" value="Unassembled WGS sequence"/>
</dbReference>
<dbReference type="RefSeq" id="WP_017696160.1">
    <property type="nucleotide sequence ID" value="NZ_BSEE01000006.1"/>
</dbReference>
<dbReference type="Proteomes" id="UP001229422">
    <property type="component" value="Chromosome"/>
</dbReference>
<evidence type="ECO:0000313" key="3">
    <source>
        <dbReference type="EMBL" id="WEY84713.1"/>
    </source>
</evidence>
<dbReference type="EMBL" id="CP125292">
    <property type="protein sequence ID" value="WHM20124.1"/>
    <property type="molecule type" value="Genomic_DNA"/>
</dbReference>
<dbReference type="AlphaFoldDB" id="A0A0C3M3V0"/>
<keyword evidence="1" id="KW-0812">Transmembrane</keyword>
<gene>
    <name evidence="3" type="ORF">P5633_21170</name>
    <name evidence="4" type="ORF">QL281_14800</name>
    <name evidence="2" type="ORF">SC09_Contig25orf00744</name>
</gene>
<dbReference type="EMBL" id="JXBC01000004">
    <property type="protein sequence ID" value="KIU10879.1"/>
    <property type="molecule type" value="Genomic_DNA"/>
</dbReference>
<dbReference type="Proteomes" id="UP001214898">
    <property type="component" value="Chromosome"/>
</dbReference>
<keyword evidence="1" id="KW-0472">Membrane</keyword>
<dbReference type="EMBL" id="CP120576">
    <property type="protein sequence ID" value="WEY84713.1"/>
    <property type="molecule type" value="Genomic_DNA"/>
</dbReference>
<evidence type="ECO:0000313" key="2">
    <source>
        <dbReference type="EMBL" id="KIU10879.1"/>
    </source>
</evidence>
<feature type="transmembrane region" description="Helical" evidence="1">
    <location>
        <begin position="73"/>
        <end position="93"/>
    </location>
</feature>
<protein>
    <submittedName>
        <fullName evidence="2">Reductase or disulfide isomerase</fullName>
    </submittedName>
</protein>
<name>A0A0C3M3V0_BACIU</name>
<dbReference type="GO" id="GO:0016853">
    <property type="term" value="F:isomerase activity"/>
    <property type="evidence" value="ECO:0007669"/>
    <property type="project" value="UniProtKB-KW"/>
</dbReference>
<keyword evidence="2" id="KW-0413">Isomerase</keyword>
<feature type="transmembrane region" description="Helical" evidence="1">
    <location>
        <begin position="41"/>
        <end position="61"/>
    </location>
</feature>
<dbReference type="STRING" id="483913.AN935_02055"/>
<accession>A0A0C3M3V0</accession>
<sequence>MKETPCPNCGKPLTGDMVRSSNVPCQFRCGHCRERLYEYKVSAPIMLVSLAAIVLLIYLLLLLRNAAGSVLPAVQHVPMAVFALVCAYPVFIVSERMIAKYVIQNGNIIYRGKRKGS</sequence>
<proteinExistence type="predicted"/>
<reference evidence="2 5" key="1">
    <citation type="submission" date="2014-12" db="EMBL/GenBank/DDBJ databases">
        <title>Comparative genome analysis of Bacillus coagulans HM-08, Clostridium butyricum HM-68, Bacillus subtilis HM-66 and Bacillus licheniformis BL-09.</title>
        <authorList>
            <person name="Zhang H."/>
        </authorList>
    </citation>
    <scope>NUCLEOTIDE SEQUENCE [LARGE SCALE GENOMIC DNA]</scope>
    <source>
        <strain evidence="2 5">HM-66</strain>
    </source>
</reference>
<evidence type="ECO:0000313" key="5">
    <source>
        <dbReference type="Proteomes" id="UP000032247"/>
    </source>
</evidence>
<evidence type="ECO:0000313" key="4">
    <source>
        <dbReference type="EMBL" id="WHM20124.1"/>
    </source>
</evidence>
<keyword evidence="1" id="KW-1133">Transmembrane helix</keyword>
<dbReference type="PATRIC" id="fig|1423.134.peg.2506"/>
<evidence type="ECO:0000256" key="1">
    <source>
        <dbReference type="SAM" id="Phobius"/>
    </source>
</evidence>
<reference evidence="3" key="2">
    <citation type="submission" date="2023-03" db="EMBL/GenBank/DDBJ databases">
        <title>Complete genome sequences of 52 Bacillus and Priestia strains isolated from West-African fermentations and 26 reference strains from the DSMZ collection.</title>
        <authorList>
            <person name="Wiedenbein E.S."/>
            <person name="Canoy T.S."/>
            <person name="Hui Y."/>
            <person name="Parkouda C."/>
            <person name="Dawende C."/>
            <person name="Ametefe E."/>
            <person name="Jespersen L."/>
            <person name="Nielsen D.S."/>
        </authorList>
    </citation>
    <scope>NUCLEOTIDE SEQUENCE</scope>
    <source>
        <strain evidence="3">PRO56</strain>
    </source>
</reference>
<reference evidence="4" key="3">
    <citation type="submission" date="2023-05" db="EMBL/GenBank/DDBJ databases">
        <title>Complete genome sequence of Bacillus subtilis SRCM117797 isolated from Soybean paste.</title>
        <authorList>
            <person name="Abraha H.B."/>
            <person name="Kim K.-P."/>
            <person name="Ryu M.-S."/>
            <person name="Jeong D.-Y."/>
        </authorList>
    </citation>
    <scope>NUCLEOTIDE SEQUENCE</scope>
    <source>
        <strain evidence="4">SRCM117797</strain>
    </source>
</reference>